<proteinExistence type="predicted"/>
<keyword evidence="2" id="KW-0186">Copper</keyword>
<organism evidence="4 5">
    <name type="scientific">Hyphomonas beringensis</name>
    <dbReference type="NCBI Taxonomy" id="1280946"/>
    <lineage>
        <taxon>Bacteria</taxon>
        <taxon>Pseudomonadati</taxon>
        <taxon>Pseudomonadota</taxon>
        <taxon>Alphaproteobacteria</taxon>
        <taxon>Hyphomonadales</taxon>
        <taxon>Hyphomonadaceae</taxon>
        <taxon>Hyphomonas</taxon>
    </lineage>
</organism>
<dbReference type="eggNOG" id="ENOG502Z8GH">
    <property type="taxonomic scope" value="Bacteria"/>
</dbReference>
<dbReference type="EMBL" id="AWFF01000061">
    <property type="protein sequence ID" value="KCZ52930.1"/>
    <property type="molecule type" value="Genomic_DNA"/>
</dbReference>
<evidence type="ECO:0000313" key="5">
    <source>
        <dbReference type="Proteomes" id="UP000027037"/>
    </source>
</evidence>
<comment type="caution">
    <text evidence="4">The sequence shown here is derived from an EMBL/GenBank/DDBJ whole genome shotgun (WGS) entry which is preliminary data.</text>
</comment>
<dbReference type="InterPro" id="IPR050316">
    <property type="entry name" value="Tyrosinase/Hemocyanin"/>
</dbReference>
<dbReference type="RefSeq" id="WP_034798071.1">
    <property type="nucleotide sequence ID" value="NZ_AWFF01000061.1"/>
</dbReference>
<evidence type="ECO:0000256" key="2">
    <source>
        <dbReference type="ARBA" id="ARBA00023008"/>
    </source>
</evidence>
<feature type="domain" description="Tyrosinase copper-binding" evidence="3">
    <location>
        <begin position="297"/>
        <end position="308"/>
    </location>
</feature>
<dbReference type="OrthoDB" id="2874181at2"/>
<dbReference type="AlphaFoldDB" id="A0A062U9V8"/>
<dbReference type="Proteomes" id="UP000027037">
    <property type="component" value="Unassembled WGS sequence"/>
</dbReference>
<dbReference type="InterPro" id="IPR002227">
    <property type="entry name" value="Tyrosinase_Cu-bd"/>
</dbReference>
<dbReference type="GO" id="GO:0046872">
    <property type="term" value="F:metal ion binding"/>
    <property type="evidence" value="ECO:0007669"/>
    <property type="project" value="UniProtKB-KW"/>
</dbReference>
<dbReference type="Pfam" id="PF00264">
    <property type="entry name" value="Tyrosinase"/>
    <property type="match status" value="1"/>
</dbReference>
<reference evidence="4 5" key="1">
    <citation type="journal article" date="2014" name="Antonie Van Leeuwenhoek">
        <title>Hyphomonas beringensis sp. nov. and Hyphomonas chukchiensis sp. nov., isolated from surface seawater of the Bering Sea and Chukchi Sea.</title>
        <authorList>
            <person name="Li C."/>
            <person name="Lai Q."/>
            <person name="Li G."/>
            <person name="Dong C."/>
            <person name="Wang J."/>
            <person name="Liao Y."/>
            <person name="Shao Z."/>
        </authorList>
    </citation>
    <scope>NUCLEOTIDE SEQUENCE [LARGE SCALE GENOMIC DNA]</scope>
    <source>
        <strain evidence="4 5">25B14_1</strain>
    </source>
</reference>
<dbReference type="SUPFAM" id="SSF48056">
    <property type="entry name" value="Di-copper centre-containing domain"/>
    <property type="match status" value="1"/>
</dbReference>
<dbReference type="PRINTS" id="PR00092">
    <property type="entry name" value="TYROSINASE"/>
</dbReference>
<evidence type="ECO:0000313" key="4">
    <source>
        <dbReference type="EMBL" id="KCZ52930.1"/>
    </source>
</evidence>
<dbReference type="PANTHER" id="PTHR11474:SF76">
    <property type="entry name" value="SHKT DOMAIN-CONTAINING PROTEIN"/>
    <property type="match status" value="1"/>
</dbReference>
<name>A0A062U9V8_9PROT</name>
<evidence type="ECO:0000256" key="1">
    <source>
        <dbReference type="ARBA" id="ARBA00022723"/>
    </source>
</evidence>
<keyword evidence="1" id="KW-0479">Metal-binding</keyword>
<dbReference type="PANTHER" id="PTHR11474">
    <property type="entry name" value="TYROSINASE FAMILY MEMBER"/>
    <property type="match status" value="1"/>
</dbReference>
<gene>
    <name evidence="4" type="ORF">HY29_17770</name>
</gene>
<dbReference type="GO" id="GO:0016491">
    <property type="term" value="F:oxidoreductase activity"/>
    <property type="evidence" value="ECO:0007669"/>
    <property type="project" value="InterPro"/>
</dbReference>
<dbReference type="InterPro" id="IPR008922">
    <property type="entry name" value="Di-copper_centre_dom_sf"/>
</dbReference>
<dbReference type="Gene3D" id="1.10.1280.10">
    <property type="entry name" value="Di-copper center containing domain from catechol oxidase"/>
    <property type="match status" value="1"/>
</dbReference>
<sequence length="502" mass="57605">MEHPIEFPTYEEHIKDLFTQADKGCMRFALDLSTYDGVMEKANQILSRVKAGTMPPPDENRRWSAEQVETFENWVKNGFQRVRAYLVRPSNKQVVRKDLLNLTGEEIALLQKAFQGLRDRDSDISDKFSFFNLAGIHWYPGPRRYIHCRHHDNEYNPWHRAYLIVFENALRSIEGCETVTLPYWDILGDELPNWVFEEPFFPYSYPHDLLDFTGDEVAIDAGTPIQRFSAAIIKQNIFARLSPVPSSISTALAAPTWERFNGWSGSTSLHNAIIEAHDNGHGACGPTISRPSTAAFDPHFWFFHCNWDRLWWKWQTEHRATSIALFKSKLEEADGWLDNKPSNILKPFNVRSLDMIDSASWNVGYEAPSRGERTDDRTFVMASGRALGAEAFKISSLETVSVRVKNINRLKIIGSFAIDLNVNGETIRSTRIFQPDEASECDTCQKKGIFSKDFLVQRDELPPGAEIRVRIRRFLIDGREEEIPLSEAGNPNINVRFLLDQE</sequence>
<evidence type="ECO:0000259" key="3">
    <source>
        <dbReference type="PROSITE" id="PS00498"/>
    </source>
</evidence>
<accession>A0A062U9V8</accession>
<keyword evidence="5" id="KW-1185">Reference proteome</keyword>
<protein>
    <recommendedName>
        <fullName evidence="3">Tyrosinase copper-binding domain-containing protein</fullName>
    </recommendedName>
</protein>
<dbReference type="PROSITE" id="PS00498">
    <property type="entry name" value="TYROSINASE_2"/>
    <property type="match status" value="1"/>
</dbReference>
<dbReference type="PATRIC" id="fig|1280946.3.peg.2833"/>
<dbReference type="STRING" id="1280946.HY29_17770"/>